<keyword evidence="2" id="KW-0456">Lyase</keyword>
<dbReference type="Pfam" id="PF00596">
    <property type="entry name" value="Aldolase_II"/>
    <property type="match status" value="1"/>
</dbReference>
<dbReference type="GO" id="GO:0016832">
    <property type="term" value="F:aldehyde-lyase activity"/>
    <property type="evidence" value="ECO:0007669"/>
    <property type="project" value="TreeGrafter"/>
</dbReference>
<evidence type="ECO:0000313" key="4">
    <source>
        <dbReference type="EMBL" id="MBN8661072.1"/>
    </source>
</evidence>
<gene>
    <name evidence="4" type="ORF">J0M35_11955</name>
</gene>
<dbReference type="Proteomes" id="UP000664277">
    <property type="component" value="Unassembled WGS sequence"/>
</dbReference>
<sequence length="230" mass="25033">MNPLNEFKARSEMLAVSKLAYERGYLCGTEGNFSIRLDEGRVLTTPRGVCKARLSVSDFLVTNLDGDLIGESLKQSKKPSTELAMHLTVYAERPDIRAVVHAHPETAVAFTVAGIALDAPILPEAVLALGTVPVAPYATPSTIEVSESIREIVKTSDCLLLKNHGSLTVGRTIFDAFYLLETLEHYAQTLLISRQLGKVEVLSEEQVQKLFAICSIYGMKPPQSSAKLGT</sequence>
<dbReference type="EMBL" id="JAFLCK010000016">
    <property type="protein sequence ID" value="MBN8661072.1"/>
    <property type="molecule type" value="Genomic_DNA"/>
</dbReference>
<dbReference type="GO" id="GO:0046872">
    <property type="term" value="F:metal ion binding"/>
    <property type="evidence" value="ECO:0007669"/>
    <property type="project" value="UniProtKB-KW"/>
</dbReference>
<dbReference type="PANTHER" id="PTHR22789:SF0">
    <property type="entry name" value="3-OXO-TETRONATE 4-PHOSPHATE DECARBOXYLASE-RELATED"/>
    <property type="match status" value="1"/>
</dbReference>
<protein>
    <submittedName>
        <fullName evidence="4">Class II aldolase/adducin family protein</fullName>
    </submittedName>
</protein>
<dbReference type="SUPFAM" id="SSF53639">
    <property type="entry name" value="AraD/HMP-PK domain-like"/>
    <property type="match status" value="1"/>
</dbReference>
<feature type="domain" description="Class II aldolase/adducin N-terminal" evidence="3">
    <location>
        <begin position="11"/>
        <end position="191"/>
    </location>
</feature>
<evidence type="ECO:0000256" key="1">
    <source>
        <dbReference type="ARBA" id="ARBA00022723"/>
    </source>
</evidence>
<accession>A0A8J7PAW9</accession>
<proteinExistence type="predicted"/>
<reference evidence="4" key="1">
    <citation type="submission" date="2021-02" db="EMBL/GenBank/DDBJ databases">
        <title>Genome-Resolved Metagenomics of a Microbial Community Performing Photosynthetic Biological Nutrient Removal.</title>
        <authorList>
            <person name="Mcdaniel E.A."/>
        </authorList>
    </citation>
    <scope>NUCLEOTIDE SEQUENCE</scope>
    <source>
        <strain evidence="4">UWPOB_OBS1</strain>
    </source>
</reference>
<dbReference type="GO" id="GO:0005829">
    <property type="term" value="C:cytosol"/>
    <property type="evidence" value="ECO:0007669"/>
    <property type="project" value="TreeGrafter"/>
</dbReference>
<dbReference type="AlphaFoldDB" id="A0A8J7PAW9"/>
<dbReference type="PANTHER" id="PTHR22789">
    <property type="entry name" value="FUCULOSE PHOSPHATE ALDOLASE"/>
    <property type="match status" value="1"/>
</dbReference>
<dbReference type="SMART" id="SM01007">
    <property type="entry name" value="Aldolase_II"/>
    <property type="match status" value="1"/>
</dbReference>
<evidence type="ECO:0000259" key="3">
    <source>
        <dbReference type="SMART" id="SM01007"/>
    </source>
</evidence>
<name>A0A8J7PAW9_9BACT</name>
<evidence type="ECO:0000313" key="5">
    <source>
        <dbReference type="Proteomes" id="UP000664277"/>
    </source>
</evidence>
<dbReference type="InterPro" id="IPR036409">
    <property type="entry name" value="Aldolase_II/adducin_N_sf"/>
</dbReference>
<dbReference type="InterPro" id="IPR050197">
    <property type="entry name" value="Aldolase_class_II_sugar_metab"/>
</dbReference>
<organism evidence="4 5">
    <name type="scientific">Candidatus Obscuribacter phosphatis</name>
    <dbReference type="NCBI Taxonomy" id="1906157"/>
    <lineage>
        <taxon>Bacteria</taxon>
        <taxon>Bacillati</taxon>
        <taxon>Candidatus Melainabacteria</taxon>
        <taxon>Candidatus Obscuribacterales</taxon>
        <taxon>Candidatus Obscuribacteraceae</taxon>
        <taxon>Candidatus Obscuribacter</taxon>
    </lineage>
</organism>
<dbReference type="Gene3D" id="3.40.225.10">
    <property type="entry name" value="Class II aldolase/adducin N-terminal domain"/>
    <property type="match status" value="1"/>
</dbReference>
<dbReference type="InterPro" id="IPR001303">
    <property type="entry name" value="Aldolase_II/adducin_N"/>
</dbReference>
<dbReference type="GO" id="GO:0019323">
    <property type="term" value="P:pentose catabolic process"/>
    <property type="evidence" value="ECO:0007669"/>
    <property type="project" value="TreeGrafter"/>
</dbReference>
<evidence type="ECO:0000256" key="2">
    <source>
        <dbReference type="ARBA" id="ARBA00023239"/>
    </source>
</evidence>
<keyword evidence="1" id="KW-0479">Metal-binding</keyword>
<comment type="caution">
    <text evidence="4">The sequence shown here is derived from an EMBL/GenBank/DDBJ whole genome shotgun (WGS) entry which is preliminary data.</text>
</comment>